<dbReference type="Proteomes" id="UP000004478">
    <property type="component" value="Unassembled WGS sequence"/>
</dbReference>
<organism evidence="1 2">
    <name type="scientific">Cecembia lonarensis (strain CCUG 58316 / KCTC 22772 / LW9)</name>
    <dbReference type="NCBI Taxonomy" id="1225176"/>
    <lineage>
        <taxon>Bacteria</taxon>
        <taxon>Pseudomonadati</taxon>
        <taxon>Bacteroidota</taxon>
        <taxon>Cytophagia</taxon>
        <taxon>Cytophagales</taxon>
        <taxon>Cyclobacteriaceae</taxon>
        <taxon>Cecembia</taxon>
    </lineage>
</organism>
<dbReference type="AlphaFoldDB" id="K1L6A9"/>
<evidence type="ECO:0000313" key="1">
    <source>
        <dbReference type="EMBL" id="EKB47622.1"/>
    </source>
</evidence>
<protein>
    <submittedName>
        <fullName evidence="1">Uncharacterized protein</fullName>
    </submittedName>
</protein>
<accession>K1L6A9</accession>
<proteinExistence type="predicted"/>
<comment type="caution">
    <text evidence="1">The sequence shown here is derived from an EMBL/GenBank/DDBJ whole genome shotgun (WGS) entry which is preliminary data.</text>
</comment>
<dbReference type="EMBL" id="AMGM01000107">
    <property type="protein sequence ID" value="EKB47622.1"/>
    <property type="molecule type" value="Genomic_DNA"/>
</dbReference>
<name>K1L6A9_CECL9</name>
<reference evidence="1 2" key="1">
    <citation type="journal article" date="2012" name="J. Bacteriol.">
        <title>Draft Genome Sequence of Cecembia lonarensis Strain LW9T, Isolated from Lonar Lake, a Haloalkaline Lake in India.</title>
        <authorList>
            <person name="Shivaji S."/>
            <person name="Ara S."/>
            <person name="Singh A."/>
            <person name="Pinnaka A.K."/>
        </authorList>
    </citation>
    <scope>NUCLEOTIDE SEQUENCE [LARGE SCALE GENOMIC DNA]</scope>
    <source>
        <strain evidence="1 2">LW9</strain>
    </source>
</reference>
<evidence type="ECO:0000313" key="2">
    <source>
        <dbReference type="Proteomes" id="UP000004478"/>
    </source>
</evidence>
<gene>
    <name evidence="1" type="ORF">B879_03781</name>
</gene>
<keyword evidence="2" id="KW-1185">Reference proteome</keyword>
<sequence>MKEINIQVSLTNENLVTDGNFDRIRCEVKGHLENYVYHILKESQGFIFYNKSHGGLNGYYPTVRELVISAKLHKDCKILLID</sequence>